<dbReference type="GO" id="GO:0046081">
    <property type="term" value="P:dUTP catabolic process"/>
    <property type="evidence" value="ECO:0007669"/>
    <property type="project" value="InterPro"/>
</dbReference>
<dbReference type="GO" id="GO:0006226">
    <property type="term" value="P:dUMP biosynthetic process"/>
    <property type="evidence" value="ECO:0007669"/>
    <property type="project" value="InterPro"/>
</dbReference>
<protein>
    <recommendedName>
        <fullName evidence="2">dUTP diphosphatase</fullName>
        <ecNumber evidence="2">3.6.1.23</ecNumber>
    </recommendedName>
</protein>
<dbReference type="InterPro" id="IPR033704">
    <property type="entry name" value="dUTPase_trimeric"/>
</dbReference>
<dbReference type="Gene3D" id="2.70.40.10">
    <property type="match status" value="1"/>
</dbReference>
<sequence length="144" mass="14836">MNLPVQKLRKNAVLPTRATAGSAGLDLYACLEAPLTIAPGELRQVPSGVAAALPQGTVGLLCGRSGLGVKHGITLSNSVGIIDSDYRGELIAGLCNVGSEPYTLMPGERFAQLLVVPVLFPEPQEAAQLPQTVRGKSGFGSSGK</sequence>
<name>A0A7G9WHH9_9FIRM</name>
<evidence type="ECO:0000256" key="1">
    <source>
        <dbReference type="ARBA" id="ARBA00006581"/>
    </source>
</evidence>
<evidence type="ECO:0000256" key="2">
    <source>
        <dbReference type="ARBA" id="ARBA00012379"/>
    </source>
</evidence>
<keyword evidence="4" id="KW-0546">Nucleotide metabolism</keyword>
<dbReference type="CDD" id="cd07557">
    <property type="entry name" value="trimeric_dUTPase"/>
    <property type="match status" value="1"/>
</dbReference>
<dbReference type="InterPro" id="IPR036157">
    <property type="entry name" value="dUTPase-like_sf"/>
</dbReference>
<dbReference type="Pfam" id="PF00692">
    <property type="entry name" value="dUTPase"/>
    <property type="match status" value="1"/>
</dbReference>
<dbReference type="AlphaFoldDB" id="A0A7G9WHH9"/>
<keyword evidence="3 7" id="KW-0378">Hydrolase</keyword>
<dbReference type="EC" id="3.6.1.23" evidence="2"/>
<comment type="catalytic activity">
    <reaction evidence="5">
        <text>dUTP + H2O = dUMP + diphosphate + H(+)</text>
        <dbReference type="Rhea" id="RHEA:10248"/>
        <dbReference type="ChEBI" id="CHEBI:15377"/>
        <dbReference type="ChEBI" id="CHEBI:15378"/>
        <dbReference type="ChEBI" id="CHEBI:33019"/>
        <dbReference type="ChEBI" id="CHEBI:61555"/>
        <dbReference type="ChEBI" id="CHEBI:246422"/>
        <dbReference type="EC" id="3.6.1.23"/>
    </reaction>
</comment>
<dbReference type="GO" id="GO:0004170">
    <property type="term" value="F:dUTP diphosphatase activity"/>
    <property type="evidence" value="ECO:0007669"/>
    <property type="project" value="UniProtKB-EC"/>
</dbReference>
<evidence type="ECO:0000256" key="3">
    <source>
        <dbReference type="ARBA" id="ARBA00022801"/>
    </source>
</evidence>
<evidence type="ECO:0000313" key="7">
    <source>
        <dbReference type="EMBL" id="QNO18141.1"/>
    </source>
</evidence>
<dbReference type="GO" id="GO:0000287">
    <property type="term" value="F:magnesium ion binding"/>
    <property type="evidence" value="ECO:0007669"/>
    <property type="project" value="InterPro"/>
</dbReference>
<dbReference type="KEGG" id="caml:H6X83_00260"/>
<evidence type="ECO:0000256" key="4">
    <source>
        <dbReference type="ARBA" id="ARBA00023080"/>
    </source>
</evidence>
<gene>
    <name evidence="7" type="primary">dut</name>
    <name evidence="7" type="ORF">H6X83_00260</name>
</gene>
<keyword evidence="8" id="KW-1185">Reference proteome</keyword>
<dbReference type="SUPFAM" id="SSF51283">
    <property type="entry name" value="dUTPase-like"/>
    <property type="match status" value="1"/>
</dbReference>
<evidence type="ECO:0000256" key="5">
    <source>
        <dbReference type="ARBA" id="ARBA00047686"/>
    </source>
</evidence>
<dbReference type="Proteomes" id="UP000516046">
    <property type="component" value="Chromosome"/>
</dbReference>
<dbReference type="RefSeq" id="WP_212507205.1">
    <property type="nucleotide sequence ID" value="NZ_CP060696.1"/>
</dbReference>
<organism evidence="7 8">
    <name type="scientific">Caproicibacterium amylolyticum</name>
    <dbReference type="NCBI Taxonomy" id="2766537"/>
    <lineage>
        <taxon>Bacteria</taxon>
        <taxon>Bacillati</taxon>
        <taxon>Bacillota</taxon>
        <taxon>Clostridia</taxon>
        <taxon>Eubacteriales</taxon>
        <taxon>Oscillospiraceae</taxon>
        <taxon>Caproicibacterium</taxon>
    </lineage>
</organism>
<dbReference type="InterPro" id="IPR008181">
    <property type="entry name" value="dUTPase"/>
</dbReference>
<dbReference type="NCBIfam" id="NF001862">
    <property type="entry name" value="PRK00601.1"/>
    <property type="match status" value="1"/>
</dbReference>
<comment type="similarity">
    <text evidence="1">Belongs to the dUTPase family.</text>
</comment>
<evidence type="ECO:0000259" key="6">
    <source>
        <dbReference type="Pfam" id="PF00692"/>
    </source>
</evidence>
<dbReference type="InterPro" id="IPR029054">
    <property type="entry name" value="dUTPase-like"/>
</dbReference>
<dbReference type="PANTHER" id="PTHR11241:SF0">
    <property type="entry name" value="DEOXYURIDINE 5'-TRIPHOSPHATE NUCLEOTIDOHYDROLASE"/>
    <property type="match status" value="1"/>
</dbReference>
<evidence type="ECO:0000313" key="8">
    <source>
        <dbReference type="Proteomes" id="UP000516046"/>
    </source>
</evidence>
<accession>A0A7G9WHH9</accession>
<dbReference type="NCBIfam" id="TIGR00576">
    <property type="entry name" value="dut"/>
    <property type="match status" value="1"/>
</dbReference>
<dbReference type="EMBL" id="CP060696">
    <property type="protein sequence ID" value="QNO18141.1"/>
    <property type="molecule type" value="Genomic_DNA"/>
</dbReference>
<reference evidence="7 8" key="1">
    <citation type="submission" date="2020-08" db="EMBL/GenBank/DDBJ databases">
        <authorList>
            <person name="Ren C."/>
            <person name="Gu Y."/>
            <person name="Xu Y."/>
        </authorList>
    </citation>
    <scope>NUCLEOTIDE SEQUENCE [LARGE SCALE GENOMIC DNA]</scope>
    <source>
        <strain evidence="7 8">LBM18003</strain>
    </source>
</reference>
<feature type="domain" description="dUTPase-like" evidence="6">
    <location>
        <begin position="11"/>
        <end position="143"/>
    </location>
</feature>
<dbReference type="PANTHER" id="PTHR11241">
    <property type="entry name" value="DEOXYURIDINE 5'-TRIPHOSPHATE NUCLEOTIDOHYDROLASE"/>
    <property type="match status" value="1"/>
</dbReference>
<proteinExistence type="inferred from homology"/>